<organism evidence="4">
    <name type="scientific">Oryza punctata</name>
    <name type="common">Red rice</name>
    <dbReference type="NCBI Taxonomy" id="4537"/>
    <lineage>
        <taxon>Eukaryota</taxon>
        <taxon>Viridiplantae</taxon>
        <taxon>Streptophyta</taxon>
        <taxon>Embryophyta</taxon>
        <taxon>Tracheophyta</taxon>
        <taxon>Spermatophyta</taxon>
        <taxon>Magnoliopsida</taxon>
        <taxon>Liliopsida</taxon>
        <taxon>Poales</taxon>
        <taxon>Poaceae</taxon>
        <taxon>BOP clade</taxon>
        <taxon>Oryzoideae</taxon>
        <taxon>Oryzeae</taxon>
        <taxon>Oryzinae</taxon>
        <taxon>Oryza</taxon>
    </lineage>
</organism>
<dbReference type="HOGENOM" id="CLU_1889022_0_0_1"/>
<dbReference type="InterPro" id="IPR002048">
    <property type="entry name" value="EF_hand_dom"/>
</dbReference>
<sequence>MGKADKKQQQQQQHGGDEAAAAERAKEKLEHFKKWLVQFDVDGDGKINWRELRDAIRRRGARFASLKAWFNLHRADKNRNGVIDDDEIKHLMDLAEKDLDFKMPPSTPAARPAGAPAVVVSTCQFETTPPDVHIIELHKLTAKPQVLSTTNNN</sequence>
<dbReference type="GO" id="GO:0005509">
    <property type="term" value="F:calcium ion binding"/>
    <property type="evidence" value="ECO:0007669"/>
    <property type="project" value="InterPro"/>
</dbReference>
<keyword evidence="1" id="KW-0106">Calcium</keyword>
<dbReference type="Gene3D" id="1.10.238.10">
    <property type="entry name" value="EF-hand"/>
    <property type="match status" value="1"/>
</dbReference>
<protein>
    <recommendedName>
        <fullName evidence="3">EF-hand domain-containing protein</fullName>
    </recommendedName>
</protein>
<feature type="region of interest" description="Disordered" evidence="2">
    <location>
        <begin position="1"/>
        <end position="25"/>
    </location>
</feature>
<evidence type="ECO:0000259" key="3">
    <source>
        <dbReference type="PROSITE" id="PS50222"/>
    </source>
</evidence>
<dbReference type="AlphaFoldDB" id="A0A0E0LNF5"/>
<evidence type="ECO:0000313" key="4">
    <source>
        <dbReference type="EnsemblPlants" id="OPUNC07G21050.1"/>
    </source>
</evidence>
<dbReference type="PROSITE" id="PS50222">
    <property type="entry name" value="EF_HAND_2"/>
    <property type="match status" value="1"/>
</dbReference>
<dbReference type="Proteomes" id="UP000026962">
    <property type="component" value="Chromosome 7"/>
</dbReference>
<evidence type="ECO:0000313" key="5">
    <source>
        <dbReference type="Proteomes" id="UP000026962"/>
    </source>
</evidence>
<feature type="compositionally biased region" description="Basic and acidic residues" evidence="2">
    <location>
        <begin position="15"/>
        <end position="25"/>
    </location>
</feature>
<dbReference type="PROSITE" id="PS00018">
    <property type="entry name" value="EF_HAND_1"/>
    <property type="match status" value="2"/>
</dbReference>
<dbReference type="Pfam" id="PF13202">
    <property type="entry name" value="EF-hand_5"/>
    <property type="match status" value="2"/>
</dbReference>
<reference evidence="4" key="2">
    <citation type="submission" date="2018-05" db="EMBL/GenBank/DDBJ databases">
        <title>OpunRS2 (Oryza punctata Reference Sequence Version 2).</title>
        <authorList>
            <person name="Zhang J."/>
            <person name="Kudrna D."/>
            <person name="Lee S."/>
            <person name="Talag J."/>
            <person name="Welchert J."/>
            <person name="Wing R.A."/>
        </authorList>
    </citation>
    <scope>NUCLEOTIDE SEQUENCE [LARGE SCALE GENOMIC DNA]</scope>
</reference>
<dbReference type="SUPFAM" id="SSF47473">
    <property type="entry name" value="EF-hand"/>
    <property type="match status" value="1"/>
</dbReference>
<dbReference type="OMA" id="SACKFQT"/>
<dbReference type="InterPro" id="IPR018247">
    <property type="entry name" value="EF_Hand_1_Ca_BS"/>
</dbReference>
<accession>A0A0E0LNF5</accession>
<feature type="domain" description="EF-hand" evidence="3">
    <location>
        <begin position="27"/>
        <end position="62"/>
    </location>
</feature>
<dbReference type="Gramene" id="OPUNC07G21050.1">
    <property type="protein sequence ID" value="OPUNC07G21050.1"/>
    <property type="gene ID" value="OPUNC07G21050"/>
</dbReference>
<evidence type="ECO:0000256" key="2">
    <source>
        <dbReference type="SAM" id="MobiDB-lite"/>
    </source>
</evidence>
<evidence type="ECO:0000256" key="1">
    <source>
        <dbReference type="ARBA" id="ARBA00022837"/>
    </source>
</evidence>
<dbReference type="SMART" id="SM00054">
    <property type="entry name" value="EFh"/>
    <property type="match status" value="2"/>
</dbReference>
<proteinExistence type="predicted"/>
<dbReference type="EnsemblPlants" id="OPUNC07G21050.1">
    <property type="protein sequence ID" value="OPUNC07G21050.1"/>
    <property type="gene ID" value="OPUNC07G21050"/>
</dbReference>
<dbReference type="STRING" id="4537.A0A0E0LNF5"/>
<reference evidence="4" key="1">
    <citation type="submission" date="2015-04" db="UniProtKB">
        <authorList>
            <consortium name="EnsemblPlants"/>
        </authorList>
    </citation>
    <scope>IDENTIFICATION</scope>
</reference>
<name>A0A0E0LNF5_ORYPU</name>
<dbReference type="InterPro" id="IPR011992">
    <property type="entry name" value="EF-hand-dom_pair"/>
</dbReference>
<keyword evidence="5" id="KW-1185">Reference proteome</keyword>